<dbReference type="RefSeq" id="WP_326926771.1">
    <property type="nucleotide sequence ID" value="NZ_CP123443.1"/>
</dbReference>
<keyword evidence="9" id="KW-0472">Membrane</keyword>
<dbReference type="SUPFAM" id="SSF74653">
    <property type="entry name" value="TolA/TonB C-terminal domain"/>
    <property type="match status" value="1"/>
</dbReference>
<protein>
    <submittedName>
        <fullName evidence="12">TonB family protein</fullName>
    </submittedName>
</protein>
<keyword evidence="13" id="KW-1185">Reference proteome</keyword>
<evidence type="ECO:0000256" key="3">
    <source>
        <dbReference type="ARBA" id="ARBA00022448"/>
    </source>
</evidence>
<gene>
    <name evidence="12" type="ORF">P0082_08850</name>
</gene>
<evidence type="ECO:0000256" key="10">
    <source>
        <dbReference type="SAM" id="MobiDB-lite"/>
    </source>
</evidence>
<comment type="subcellular location">
    <subcellularLocation>
        <location evidence="1">Cell inner membrane</location>
        <topology evidence="1">Single-pass membrane protein</topology>
        <orientation evidence="1">Periplasmic side</orientation>
    </subcellularLocation>
</comment>
<evidence type="ECO:0000256" key="6">
    <source>
        <dbReference type="ARBA" id="ARBA00022692"/>
    </source>
</evidence>
<evidence type="ECO:0000256" key="9">
    <source>
        <dbReference type="ARBA" id="ARBA00023136"/>
    </source>
</evidence>
<evidence type="ECO:0000256" key="2">
    <source>
        <dbReference type="ARBA" id="ARBA00006555"/>
    </source>
</evidence>
<evidence type="ECO:0000256" key="7">
    <source>
        <dbReference type="ARBA" id="ARBA00022927"/>
    </source>
</evidence>
<accession>A0ABY8MF23</accession>
<reference evidence="12 13" key="1">
    <citation type="submission" date="2023-04" db="EMBL/GenBank/DDBJ databases">
        <title>Spirochaete genome identified in red abalone sample constitutes a novel genus.</title>
        <authorList>
            <person name="Sharma S.P."/>
            <person name="Purcell C.M."/>
            <person name="Hyde J.R."/>
            <person name="Severin A.J."/>
        </authorList>
    </citation>
    <scope>NUCLEOTIDE SEQUENCE [LARGE SCALE GENOMIC DNA]</scope>
    <source>
        <strain evidence="12 13">SP-2023</strain>
    </source>
</reference>
<organism evidence="12 13">
    <name type="scientific">Candidatus Haliotispira prima</name>
    <dbReference type="NCBI Taxonomy" id="3034016"/>
    <lineage>
        <taxon>Bacteria</taxon>
        <taxon>Pseudomonadati</taxon>
        <taxon>Spirochaetota</taxon>
        <taxon>Spirochaetia</taxon>
        <taxon>Spirochaetales</taxon>
        <taxon>Spirochaetaceae</taxon>
        <taxon>Candidatus Haliotispira</taxon>
    </lineage>
</organism>
<feature type="domain" description="TonB C-terminal" evidence="11">
    <location>
        <begin position="134"/>
        <end position="225"/>
    </location>
</feature>
<dbReference type="InterPro" id="IPR051045">
    <property type="entry name" value="TonB-dependent_transducer"/>
</dbReference>
<dbReference type="PANTHER" id="PTHR33446">
    <property type="entry name" value="PROTEIN TONB-RELATED"/>
    <property type="match status" value="1"/>
</dbReference>
<keyword evidence="7" id="KW-0653">Protein transport</keyword>
<keyword evidence="8" id="KW-1133">Transmembrane helix</keyword>
<keyword evidence="6" id="KW-0812">Transmembrane</keyword>
<evidence type="ECO:0000259" key="11">
    <source>
        <dbReference type="PROSITE" id="PS52015"/>
    </source>
</evidence>
<name>A0ABY8MF23_9SPIO</name>
<evidence type="ECO:0000256" key="5">
    <source>
        <dbReference type="ARBA" id="ARBA00022519"/>
    </source>
</evidence>
<keyword evidence="5" id="KW-0997">Cell inner membrane</keyword>
<dbReference type="EMBL" id="CP123443">
    <property type="protein sequence ID" value="WGK68585.1"/>
    <property type="molecule type" value="Genomic_DNA"/>
</dbReference>
<dbReference type="PROSITE" id="PS52015">
    <property type="entry name" value="TONB_CTD"/>
    <property type="match status" value="1"/>
</dbReference>
<keyword evidence="3" id="KW-0813">Transport</keyword>
<keyword evidence="4" id="KW-1003">Cell membrane</keyword>
<comment type="similarity">
    <text evidence="2">Belongs to the TonB family.</text>
</comment>
<feature type="compositionally biased region" description="Polar residues" evidence="10">
    <location>
        <begin position="122"/>
        <end position="132"/>
    </location>
</feature>
<evidence type="ECO:0000313" key="12">
    <source>
        <dbReference type="EMBL" id="WGK68585.1"/>
    </source>
</evidence>
<dbReference type="Proteomes" id="UP001228690">
    <property type="component" value="Chromosome"/>
</dbReference>
<evidence type="ECO:0000256" key="4">
    <source>
        <dbReference type="ARBA" id="ARBA00022475"/>
    </source>
</evidence>
<dbReference type="InterPro" id="IPR037682">
    <property type="entry name" value="TonB_C"/>
</dbReference>
<feature type="region of interest" description="Disordered" evidence="10">
    <location>
        <begin position="77"/>
        <end position="132"/>
    </location>
</feature>
<sequence length="225" mass="25078">MFISNMKRQIFSLIFTGCIFAILGVCLARIDQQARNSAEIPNKNIRSTVLTGSFMLTAPKEQAIPLEQVPIARNHREQIKTQSKERPTDARKSLSDRQESAAETTEPGQSNRLETPDKMRGNTENQAPQNVPDSYKSQVLMQMAQKKVYPFGARLKGQEGEVLLYLNVGISGELQVLELRKSSGFSFLDEAALRAVKKASPFPPLPGNTTQFELIFAMEFLLADS</sequence>
<feature type="compositionally biased region" description="Polar residues" evidence="10">
    <location>
        <begin position="101"/>
        <end position="113"/>
    </location>
</feature>
<proteinExistence type="inferred from homology"/>
<dbReference type="InterPro" id="IPR006260">
    <property type="entry name" value="TonB/TolA_C"/>
</dbReference>
<evidence type="ECO:0000256" key="1">
    <source>
        <dbReference type="ARBA" id="ARBA00004383"/>
    </source>
</evidence>
<dbReference type="Pfam" id="PF03544">
    <property type="entry name" value="TonB_C"/>
    <property type="match status" value="1"/>
</dbReference>
<evidence type="ECO:0000256" key="8">
    <source>
        <dbReference type="ARBA" id="ARBA00022989"/>
    </source>
</evidence>
<dbReference type="NCBIfam" id="TIGR01352">
    <property type="entry name" value="tonB_Cterm"/>
    <property type="match status" value="1"/>
</dbReference>
<feature type="compositionally biased region" description="Basic and acidic residues" evidence="10">
    <location>
        <begin position="77"/>
        <end position="100"/>
    </location>
</feature>
<dbReference type="Gene3D" id="3.30.1150.10">
    <property type="match status" value="1"/>
</dbReference>
<evidence type="ECO:0000313" key="13">
    <source>
        <dbReference type="Proteomes" id="UP001228690"/>
    </source>
</evidence>